<dbReference type="RefSeq" id="WP_068533466.1">
    <property type="nucleotide sequence ID" value="NZ_LVJH01000022.1"/>
</dbReference>
<dbReference type="Pfam" id="PF07452">
    <property type="entry name" value="CHRD"/>
    <property type="match status" value="1"/>
</dbReference>
<dbReference type="SMART" id="SM00754">
    <property type="entry name" value="CHRD"/>
    <property type="match status" value="1"/>
</dbReference>
<gene>
    <name evidence="2" type="ORF">PGLA_13375</name>
</gene>
<dbReference type="Proteomes" id="UP000076967">
    <property type="component" value="Unassembled WGS sequence"/>
</dbReference>
<name>A0A168KP55_9BACL</name>
<keyword evidence="3" id="KW-1185">Reference proteome</keyword>
<sequence length="137" mass="15317">MERLINTFRARLNGRNEVPRVRTRATGDASFELLSSGTRLRFQLNIRNISGVTQAHIHLGRRGQNGPVVAFLFGPSKFGISVRQGVVRGVLTNRDLVGPLQGKTIRDLVREFRNGNAYVNVHTIQHPDGEIRGQVIH</sequence>
<evidence type="ECO:0000313" key="3">
    <source>
        <dbReference type="Proteomes" id="UP000076967"/>
    </source>
</evidence>
<organism evidence="2 3">
    <name type="scientific">Paenibacillus glacialis</name>
    <dbReference type="NCBI Taxonomy" id="494026"/>
    <lineage>
        <taxon>Bacteria</taxon>
        <taxon>Bacillati</taxon>
        <taxon>Bacillota</taxon>
        <taxon>Bacilli</taxon>
        <taxon>Bacillales</taxon>
        <taxon>Paenibacillaceae</taxon>
        <taxon>Paenibacillus</taxon>
    </lineage>
</organism>
<dbReference type="PROSITE" id="PS50933">
    <property type="entry name" value="CHRD"/>
    <property type="match status" value="1"/>
</dbReference>
<dbReference type="AlphaFoldDB" id="A0A168KP55"/>
<feature type="domain" description="CHRD" evidence="1">
    <location>
        <begin position="4"/>
        <end position="137"/>
    </location>
</feature>
<protein>
    <submittedName>
        <fullName evidence="2">CHRD domain-containing protein</fullName>
    </submittedName>
</protein>
<accession>A0A168KP55</accession>
<comment type="caution">
    <text evidence="2">The sequence shown here is derived from an EMBL/GenBank/DDBJ whole genome shotgun (WGS) entry which is preliminary data.</text>
</comment>
<dbReference type="STRING" id="494026.PGLA_13375"/>
<dbReference type="InterPro" id="IPR010895">
    <property type="entry name" value="CHRD"/>
</dbReference>
<evidence type="ECO:0000259" key="1">
    <source>
        <dbReference type="PROSITE" id="PS50933"/>
    </source>
</evidence>
<reference evidence="2 3" key="1">
    <citation type="submission" date="2016-03" db="EMBL/GenBank/DDBJ databases">
        <title>Draft genome sequence of Paenibacillus glacialis DSM 22343.</title>
        <authorList>
            <person name="Shin S.-K."/>
            <person name="Yi H."/>
        </authorList>
    </citation>
    <scope>NUCLEOTIDE SEQUENCE [LARGE SCALE GENOMIC DNA]</scope>
    <source>
        <strain evidence="2 3">DSM 22343</strain>
    </source>
</reference>
<dbReference type="EMBL" id="LVJH01000022">
    <property type="protein sequence ID" value="OAB42285.1"/>
    <property type="molecule type" value="Genomic_DNA"/>
</dbReference>
<evidence type="ECO:0000313" key="2">
    <source>
        <dbReference type="EMBL" id="OAB42285.1"/>
    </source>
</evidence>
<proteinExistence type="predicted"/>